<name>G0N161_CAEBE</name>
<dbReference type="InParanoid" id="G0N161"/>
<evidence type="ECO:0000313" key="13">
    <source>
        <dbReference type="EMBL" id="EGT49899.1"/>
    </source>
</evidence>
<feature type="domain" description="Nuclear receptor" evidence="11">
    <location>
        <begin position="35"/>
        <end position="111"/>
    </location>
</feature>
<evidence type="ECO:0000256" key="1">
    <source>
        <dbReference type="ARBA" id="ARBA00004123"/>
    </source>
</evidence>
<dbReference type="GO" id="GO:0003700">
    <property type="term" value="F:DNA-binding transcription factor activity"/>
    <property type="evidence" value="ECO:0007669"/>
    <property type="project" value="InterPro"/>
</dbReference>
<dbReference type="eggNOG" id="KOG3575">
    <property type="taxonomic scope" value="Eukaryota"/>
</dbReference>
<dbReference type="SMART" id="SM00430">
    <property type="entry name" value="HOLI"/>
    <property type="match status" value="1"/>
</dbReference>
<keyword evidence="6" id="KW-0805">Transcription regulation</keyword>
<evidence type="ECO:0000259" key="11">
    <source>
        <dbReference type="PROSITE" id="PS51030"/>
    </source>
</evidence>
<evidence type="ECO:0000313" key="14">
    <source>
        <dbReference type="Proteomes" id="UP000008068"/>
    </source>
</evidence>
<feature type="domain" description="NR LBD" evidence="12">
    <location>
        <begin position="210"/>
        <end position="430"/>
    </location>
</feature>
<keyword evidence="14" id="KW-1185">Reference proteome</keyword>
<keyword evidence="3" id="KW-0479">Metal-binding</keyword>
<dbReference type="PANTHER" id="PTHR24083">
    <property type="entry name" value="NUCLEAR HORMONE RECEPTOR"/>
    <property type="match status" value="1"/>
</dbReference>
<protein>
    <submittedName>
        <fullName evidence="13">Uncharacterized protein</fullName>
    </submittedName>
</protein>
<dbReference type="PRINTS" id="PR00047">
    <property type="entry name" value="STROIDFINGER"/>
</dbReference>
<evidence type="ECO:0000256" key="7">
    <source>
        <dbReference type="ARBA" id="ARBA00023125"/>
    </source>
</evidence>
<reference evidence="14" key="1">
    <citation type="submission" date="2011-07" db="EMBL/GenBank/DDBJ databases">
        <authorList>
            <consortium name="Caenorhabditis brenneri Sequencing and Analysis Consortium"/>
            <person name="Wilson R.K."/>
        </authorList>
    </citation>
    <scope>NUCLEOTIDE SEQUENCE [LARGE SCALE GENOMIC DNA]</scope>
    <source>
        <strain evidence="14">PB2801</strain>
    </source>
</reference>
<evidence type="ECO:0000256" key="3">
    <source>
        <dbReference type="ARBA" id="ARBA00022723"/>
    </source>
</evidence>
<dbReference type="FunFam" id="3.30.50.10:FF:000030">
    <property type="entry name" value="Nuclear Hormone Receptor family"/>
    <property type="match status" value="1"/>
</dbReference>
<keyword evidence="8" id="KW-0804">Transcription</keyword>
<evidence type="ECO:0000256" key="9">
    <source>
        <dbReference type="ARBA" id="ARBA00023170"/>
    </source>
</evidence>
<proteinExistence type="inferred from homology"/>
<dbReference type="PROSITE" id="PS51030">
    <property type="entry name" value="NUCLEAR_REC_DBD_2"/>
    <property type="match status" value="1"/>
</dbReference>
<gene>
    <name evidence="13" type="ORF">CAEBREN_10165</name>
</gene>
<evidence type="ECO:0000256" key="8">
    <source>
        <dbReference type="ARBA" id="ARBA00023163"/>
    </source>
</evidence>
<keyword evidence="7" id="KW-0238">DNA-binding</keyword>
<evidence type="ECO:0000259" key="12">
    <source>
        <dbReference type="PROSITE" id="PS51843"/>
    </source>
</evidence>
<keyword evidence="9" id="KW-0675">Receptor</keyword>
<dbReference type="InterPro" id="IPR049636">
    <property type="entry name" value="HNF4-like_DBD"/>
</dbReference>
<dbReference type="Proteomes" id="UP000008068">
    <property type="component" value="Unassembled WGS sequence"/>
</dbReference>
<dbReference type="STRING" id="135651.G0N161"/>
<dbReference type="Pfam" id="PF00105">
    <property type="entry name" value="zf-C4"/>
    <property type="match status" value="1"/>
</dbReference>
<dbReference type="SUPFAM" id="SSF57716">
    <property type="entry name" value="Glucocorticoid receptor-like (DNA-binding domain)"/>
    <property type="match status" value="1"/>
</dbReference>
<dbReference type="CDD" id="cd06960">
    <property type="entry name" value="NR_DBD_HNF4A"/>
    <property type="match status" value="1"/>
</dbReference>
<dbReference type="OMA" id="DIHIYHI"/>
<dbReference type="OrthoDB" id="9984314at2759"/>
<dbReference type="HOGENOM" id="CLU_007368_3_1_1"/>
<keyword evidence="10" id="KW-0539">Nucleus</keyword>
<keyword evidence="5" id="KW-0862">Zinc</keyword>
<dbReference type="InterPro" id="IPR013088">
    <property type="entry name" value="Znf_NHR/GATA"/>
</dbReference>
<dbReference type="InterPro" id="IPR001628">
    <property type="entry name" value="Znf_hrmn_rcpt"/>
</dbReference>
<accession>G0N161</accession>
<dbReference type="EMBL" id="GL379826">
    <property type="protein sequence ID" value="EGT49899.1"/>
    <property type="molecule type" value="Genomic_DNA"/>
</dbReference>
<evidence type="ECO:0000256" key="6">
    <source>
        <dbReference type="ARBA" id="ARBA00023015"/>
    </source>
</evidence>
<sequence length="432" mass="50355">MFTKLVRIGDDDDDDVEEIIDLPEIAEEDKKRVAPTECRICFRPAHGHHCGVASCKACKTFFRRICVSDLELYCKWEKKCFEDKAHTRLRCQACRYQKCVQIGMDPTFLELSEEEKKSINFKKLVKRSPDSDEEDVKKVKLLTLIQSKEVMISKKIDMLAYLEIKLEKFRFSAYNPFWREFGSLEEMIKKESQLAWGDRSGPMPGWPFKFEEILVPPLPEKSKMRMLPDEPNEMILQPCPPGIKIWIFFNIITVLEYIKTFEFFNKLEIEDRKILTRHVLVICMNLHNAYFAVSRKTEECLQPDGSVNPLADDHHYPVSQMSFKPLIRLGIQPTEYILLKAICLCNPIVPGLSNHAQDIITAERQVYADILLNHCLKVHVKNGPTRFGELLAVIPVLEQQQRRQKDDYILLISPLVDKLNIFSQLMHDLFFN</sequence>
<evidence type="ECO:0000256" key="10">
    <source>
        <dbReference type="ARBA" id="ARBA00023242"/>
    </source>
</evidence>
<dbReference type="SUPFAM" id="SSF48508">
    <property type="entry name" value="Nuclear receptor ligand-binding domain"/>
    <property type="match status" value="1"/>
</dbReference>
<dbReference type="GO" id="GO:0008270">
    <property type="term" value="F:zinc ion binding"/>
    <property type="evidence" value="ECO:0007669"/>
    <property type="project" value="UniProtKB-KW"/>
</dbReference>
<comment type="similarity">
    <text evidence="2">Belongs to the nuclear hormone receptor family.</text>
</comment>
<dbReference type="GO" id="GO:0005634">
    <property type="term" value="C:nucleus"/>
    <property type="evidence" value="ECO:0007669"/>
    <property type="project" value="UniProtKB-SubCell"/>
</dbReference>
<comment type="subcellular location">
    <subcellularLocation>
        <location evidence="1">Nucleus</location>
    </subcellularLocation>
</comment>
<evidence type="ECO:0000256" key="4">
    <source>
        <dbReference type="ARBA" id="ARBA00022771"/>
    </source>
</evidence>
<dbReference type="PROSITE" id="PS51843">
    <property type="entry name" value="NR_LBD"/>
    <property type="match status" value="1"/>
</dbReference>
<evidence type="ECO:0000256" key="5">
    <source>
        <dbReference type="ARBA" id="ARBA00022833"/>
    </source>
</evidence>
<dbReference type="AlphaFoldDB" id="G0N161"/>
<dbReference type="InterPro" id="IPR050274">
    <property type="entry name" value="Nuclear_hormone_rcpt_NR2"/>
</dbReference>
<dbReference type="Pfam" id="PF00104">
    <property type="entry name" value="Hormone_recep"/>
    <property type="match status" value="1"/>
</dbReference>
<dbReference type="InterPro" id="IPR000536">
    <property type="entry name" value="Nucl_hrmn_rcpt_lig-bd"/>
</dbReference>
<dbReference type="Gene3D" id="3.30.50.10">
    <property type="entry name" value="Erythroid Transcription Factor GATA-1, subunit A"/>
    <property type="match status" value="1"/>
</dbReference>
<organism evidence="14">
    <name type="scientific">Caenorhabditis brenneri</name>
    <name type="common">Nematode worm</name>
    <dbReference type="NCBI Taxonomy" id="135651"/>
    <lineage>
        <taxon>Eukaryota</taxon>
        <taxon>Metazoa</taxon>
        <taxon>Ecdysozoa</taxon>
        <taxon>Nematoda</taxon>
        <taxon>Chromadorea</taxon>
        <taxon>Rhabditida</taxon>
        <taxon>Rhabditina</taxon>
        <taxon>Rhabditomorpha</taxon>
        <taxon>Rhabditoidea</taxon>
        <taxon>Rhabditidae</taxon>
        <taxon>Peloderinae</taxon>
        <taxon>Caenorhabditis</taxon>
    </lineage>
</organism>
<evidence type="ECO:0000256" key="2">
    <source>
        <dbReference type="ARBA" id="ARBA00005993"/>
    </source>
</evidence>
<dbReference type="GO" id="GO:0000978">
    <property type="term" value="F:RNA polymerase II cis-regulatory region sequence-specific DNA binding"/>
    <property type="evidence" value="ECO:0007669"/>
    <property type="project" value="InterPro"/>
</dbReference>
<dbReference type="InterPro" id="IPR035500">
    <property type="entry name" value="NHR-like_dom_sf"/>
</dbReference>
<keyword evidence="4" id="KW-0863">Zinc-finger</keyword>
<dbReference type="SMART" id="SM00399">
    <property type="entry name" value="ZnF_C4"/>
    <property type="match status" value="1"/>
</dbReference>
<dbReference type="Gene3D" id="1.10.565.10">
    <property type="entry name" value="Retinoid X Receptor"/>
    <property type="match status" value="1"/>
</dbReference>